<evidence type="ECO:0000313" key="2">
    <source>
        <dbReference type="EMBL" id="OAD79233.1"/>
    </source>
</evidence>
<reference evidence="3" key="1">
    <citation type="submission" date="2015-06" db="EMBL/GenBank/DDBJ databases">
        <title>Expansion of signal transduction pathways in fungi by whole-genome duplication.</title>
        <authorList>
            <consortium name="DOE Joint Genome Institute"/>
            <person name="Corrochano L.M."/>
            <person name="Kuo A."/>
            <person name="Marcet-Houben M."/>
            <person name="Polaino S."/>
            <person name="Salamov A."/>
            <person name="Villalobos J.M."/>
            <person name="Alvarez M.I."/>
            <person name="Avalos J."/>
            <person name="Benito E.P."/>
            <person name="Benoit I."/>
            <person name="Burger G."/>
            <person name="Camino L.P."/>
            <person name="Canovas D."/>
            <person name="Cerda-Olmedo E."/>
            <person name="Cheng J.-F."/>
            <person name="Dominguez A."/>
            <person name="Elias M."/>
            <person name="Eslava A.P."/>
            <person name="Glaser F."/>
            <person name="Grimwood J."/>
            <person name="Gutierrez G."/>
            <person name="Heitman J."/>
            <person name="Henrissat B."/>
            <person name="Iturriaga E.A."/>
            <person name="Lang B.F."/>
            <person name="Lavin J.L."/>
            <person name="Lee S."/>
            <person name="Li W."/>
            <person name="Lindquist E."/>
            <person name="Lopez-Garcia S."/>
            <person name="Luque E.M."/>
            <person name="Marcos A.T."/>
            <person name="Martin J."/>
            <person name="McCluskey K."/>
            <person name="Medina H.R."/>
            <person name="Miralles-Duran A."/>
            <person name="Miyazaki A."/>
            <person name="Munoz-Torres E."/>
            <person name="Oguiza J.A."/>
            <person name="Ohm R."/>
            <person name="Olmedo M."/>
            <person name="Orejas M."/>
            <person name="Ortiz-Castellanos L."/>
            <person name="Pisabarro A.G."/>
            <person name="Rodriguez-Romero J."/>
            <person name="Ruiz-Herrera J."/>
            <person name="Ruiz-Vazquez R."/>
            <person name="Sanz C."/>
            <person name="Schackwitz W."/>
            <person name="Schmutz J."/>
            <person name="Shahriari M."/>
            <person name="Shelest E."/>
            <person name="Silva-Franco F."/>
            <person name="Soanes D."/>
            <person name="Syed K."/>
            <person name="Tagua V.G."/>
            <person name="Talbot N.J."/>
            <person name="Thon M."/>
            <person name="De vries R.P."/>
            <person name="Wiebenga A."/>
            <person name="Yadav J.S."/>
            <person name="Braun E.L."/>
            <person name="Baker S."/>
            <person name="Garre V."/>
            <person name="Horwitz B."/>
            <person name="Torres-Martinez S."/>
            <person name="Idnurm A."/>
            <person name="Herrera-Estrella A."/>
            <person name="Gabaldon T."/>
            <person name="Grigoriev I.V."/>
        </authorList>
    </citation>
    <scope>NUCLEOTIDE SEQUENCE [LARGE SCALE GENOMIC DNA]</scope>
    <source>
        <strain evidence="3">NRRL 1555(-)</strain>
    </source>
</reference>
<feature type="compositionally biased region" description="Basic and acidic residues" evidence="1">
    <location>
        <begin position="29"/>
        <end position="47"/>
    </location>
</feature>
<dbReference type="OrthoDB" id="10665293at2759"/>
<accession>A0A162V0T1</accession>
<evidence type="ECO:0000313" key="3">
    <source>
        <dbReference type="Proteomes" id="UP000077315"/>
    </source>
</evidence>
<organism evidence="2 3">
    <name type="scientific">Phycomyces blakesleeanus (strain ATCC 8743b / DSM 1359 / FGSC 10004 / NBRC 33097 / NRRL 1555)</name>
    <dbReference type="NCBI Taxonomy" id="763407"/>
    <lineage>
        <taxon>Eukaryota</taxon>
        <taxon>Fungi</taxon>
        <taxon>Fungi incertae sedis</taxon>
        <taxon>Mucoromycota</taxon>
        <taxon>Mucoromycotina</taxon>
        <taxon>Mucoromycetes</taxon>
        <taxon>Mucorales</taxon>
        <taxon>Phycomycetaceae</taxon>
        <taxon>Phycomyces</taxon>
    </lineage>
</organism>
<dbReference type="GeneID" id="28994486"/>
<keyword evidence="3" id="KW-1185">Reference proteome</keyword>
<evidence type="ECO:0000256" key="1">
    <source>
        <dbReference type="SAM" id="MobiDB-lite"/>
    </source>
</evidence>
<feature type="region of interest" description="Disordered" evidence="1">
    <location>
        <begin position="18"/>
        <end position="49"/>
    </location>
</feature>
<dbReference type="AlphaFoldDB" id="A0A162V0T1"/>
<name>A0A162V0T1_PHYB8</name>
<sequence length="153" mass="17682">MYATSHTTQTPTVVENLHHHHHHQHIHNHQQDHHQNHHPSHDNHLHSEPTGVEINQSWTQAHEKNSLEVKAVIDPPFSISPKEPTVGWSNMNSSSETSLDYHGSSFGGQTHLDKRLLTDPRLEMAAPAWQQQVRPRRSPRPINRDESRPMRSY</sequence>
<feature type="region of interest" description="Disordered" evidence="1">
    <location>
        <begin position="76"/>
        <end position="107"/>
    </location>
</feature>
<gene>
    <name evidence="2" type="ORF">PHYBLDRAFT_157187</name>
</gene>
<feature type="compositionally biased region" description="Polar residues" evidence="1">
    <location>
        <begin position="87"/>
        <end position="98"/>
    </location>
</feature>
<protein>
    <submittedName>
        <fullName evidence="2">Uncharacterized protein</fullName>
    </submittedName>
</protein>
<dbReference type="InParanoid" id="A0A162V0T1"/>
<dbReference type="RefSeq" id="XP_018297273.1">
    <property type="nucleotide sequence ID" value="XM_018433580.1"/>
</dbReference>
<dbReference type="VEuPathDB" id="FungiDB:PHYBLDRAFT_157187"/>
<dbReference type="Proteomes" id="UP000077315">
    <property type="component" value="Unassembled WGS sequence"/>
</dbReference>
<feature type="compositionally biased region" description="Basic and acidic residues" evidence="1">
    <location>
        <begin position="142"/>
        <end position="153"/>
    </location>
</feature>
<feature type="region of interest" description="Disordered" evidence="1">
    <location>
        <begin position="125"/>
        <end position="153"/>
    </location>
</feature>
<feature type="compositionally biased region" description="Basic residues" evidence="1">
    <location>
        <begin position="18"/>
        <end position="28"/>
    </location>
</feature>
<dbReference type="EMBL" id="KV440972">
    <property type="protein sequence ID" value="OAD79233.1"/>
    <property type="molecule type" value="Genomic_DNA"/>
</dbReference>
<proteinExistence type="predicted"/>